<dbReference type="AlphaFoldDB" id="A0A4Y2IV13"/>
<evidence type="ECO:0000313" key="1">
    <source>
        <dbReference type="EMBL" id="GBM81485.1"/>
    </source>
</evidence>
<comment type="caution">
    <text evidence="1">The sequence shown here is derived from an EMBL/GenBank/DDBJ whole genome shotgun (WGS) entry which is preliminary data.</text>
</comment>
<dbReference type="PANTHER" id="PTHR47331">
    <property type="entry name" value="PHD-TYPE DOMAIN-CONTAINING PROTEIN"/>
    <property type="match status" value="1"/>
</dbReference>
<reference evidence="1 2" key="1">
    <citation type="journal article" date="2019" name="Sci. Rep.">
        <title>Orb-weaving spider Araneus ventricosus genome elucidates the spidroin gene catalogue.</title>
        <authorList>
            <person name="Kono N."/>
            <person name="Nakamura H."/>
            <person name="Ohtoshi R."/>
            <person name="Moran D.A.P."/>
            <person name="Shinohara A."/>
            <person name="Yoshida Y."/>
            <person name="Fujiwara M."/>
            <person name="Mori M."/>
            <person name="Tomita M."/>
            <person name="Arakawa K."/>
        </authorList>
    </citation>
    <scope>NUCLEOTIDE SEQUENCE [LARGE SCALE GENOMIC DNA]</scope>
</reference>
<gene>
    <name evidence="1" type="ORF">AVEN_154533_1</name>
</gene>
<keyword evidence="2" id="KW-1185">Reference proteome</keyword>
<protein>
    <recommendedName>
        <fullName evidence="3">Reverse transcriptase/retrotransposon-derived protein RNase H-like domain-containing protein</fullName>
    </recommendedName>
</protein>
<organism evidence="1 2">
    <name type="scientific">Araneus ventricosus</name>
    <name type="common">Orbweaver spider</name>
    <name type="synonym">Epeira ventricosa</name>
    <dbReference type="NCBI Taxonomy" id="182803"/>
    <lineage>
        <taxon>Eukaryota</taxon>
        <taxon>Metazoa</taxon>
        <taxon>Ecdysozoa</taxon>
        <taxon>Arthropoda</taxon>
        <taxon>Chelicerata</taxon>
        <taxon>Arachnida</taxon>
        <taxon>Araneae</taxon>
        <taxon>Araneomorphae</taxon>
        <taxon>Entelegynae</taxon>
        <taxon>Araneoidea</taxon>
        <taxon>Araneidae</taxon>
        <taxon>Araneus</taxon>
    </lineage>
</organism>
<proteinExistence type="predicted"/>
<evidence type="ECO:0008006" key="3">
    <source>
        <dbReference type="Google" id="ProtNLM"/>
    </source>
</evidence>
<dbReference type="Proteomes" id="UP000499080">
    <property type="component" value="Unassembled WGS sequence"/>
</dbReference>
<sequence length="130" mass="15308">MLFQGSWFTGIDWEKPIPVESQSKWIKWHEQLKKLPKVQIPRWYFCTDVDASHEWKLYCFNDSSHSAYGSVVYLKFSHLDETKTAFVIFKSSVAPLKKLSLRRLELIAALLIAKLITSIREYFANTKVYM</sequence>
<dbReference type="PANTHER" id="PTHR47331:SF6">
    <property type="entry name" value="DOUBLECORTIN DOMAIN-CONTAINING PROTEIN"/>
    <property type="match status" value="1"/>
</dbReference>
<evidence type="ECO:0000313" key="2">
    <source>
        <dbReference type="Proteomes" id="UP000499080"/>
    </source>
</evidence>
<accession>A0A4Y2IV13</accession>
<dbReference type="InterPro" id="IPR008042">
    <property type="entry name" value="Retrotrans_Pao"/>
</dbReference>
<dbReference type="Pfam" id="PF05380">
    <property type="entry name" value="Peptidase_A17"/>
    <property type="match status" value="1"/>
</dbReference>
<dbReference type="EMBL" id="BGPR01002951">
    <property type="protein sequence ID" value="GBM81485.1"/>
    <property type="molecule type" value="Genomic_DNA"/>
</dbReference>
<name>A0A4Y2IV13_ARAVE</name>